<dbReference type="OrthoDB" id="1490554at2"/>
<dbReference type="PANTHER" id="PTHR37299:SF1">
    <property type="entry name" value="STAGE 0 SPORULATION PROTEIN A HOMOLOG"/>
    <property type="match status" value="1"/>
</dbReference>
<dbReference type="AlphaFoldDB" id="A0A521CFM1"/>
<dbReference type="SMART" id="SM00448">
    <property type="entry name" value="REC"/>
    <property type="match status" value="1"/>
</dbReference>
<dbReference type="GO" id="GO:0003677">
    <property type="term" value="F:DNA binding"/>
    <property type="evidence" value="ECO:0007669"/>
    <property type="project" value="InterPro"/>
</dbReference>
<proteinExistence type="predicted"/>
<evidence type="ECO:0000313" key="4">
    <source>
        <dbReference type="EMBL" id="SMO58165.1"/>
    </source>
</evidence>
<dbReference type="GO" id="GO:0000156">
    <property type="term" value="F:phosphorelay response regulator activity"/>
    <property type="evidence" value="ECO:0007669"/>
    <property type="project" value="InterPro"/>
</dbReference>
<name>A0A521CFM1_9BACT</name>
<gene>
    <name evidence="4" type="ORF">SAMN06265219_105105</name>
</gene>
<sequence>MKLKAISVDDEPRAHHVIRHYVDKIEELELMETFTSPLKAASYLKEQQVDLIFLDINMPDMDGMSLLKALKNPPTVIFTTAYDEYAVESYDHEAAGYLLKPIEFPRFYKAVMRVLEHKRQAVQPGPQLDAKASALLLKNGTKMLKLDSADIRYITASGNYAEVFMQDEKVIVDHSLSELMEEFLPGSFIRIHRSTIINADYLQEYESWQVKVADKKLAIGKTYRKEVKAFFEG</sequence>
<dbReference type="PROSITE" id="PS50930">
    <property type="entry name" value="HTH_LYTTR"/>
    <property type="match status" value="1"/>
</dbReference>
<feature type="domain" description="Response regulatory" evidence="2">
    <location>
        <begin position="4"/>
        <end position="115"/>
    </location>
</feature>
<organism evidence="4 5">
    <name type="scientific">Gracilimonas mengyeensis</name>
    <dbReference type="NCBI Taxonomy" id="1302730"/>
    <lineage>
        <taxon>Bacteria</taxon>
        <taxon>Pseudomonadati</taxon>
        <taxon>Balneolota</taxon>
        <taxon>Balneolia</taxon>
        <taxon>Balneolales</taxon>
        <taxon>Balneolaceae</taxon>
        <taxon>Gracilimonas</taxon>
    </lineage>
</organism>
<dbReference type="InterPro" id="IPR046947">
    <property type="entry name" value="LytR-like"/>
</dbReference>
<dbReference type="InterPro" id="IPR007492">
    <property type="entry name" value="LytTR_DNA-bd_dom"/>
</dbReference>
<dbReference type="InterPro" id="IPR011006">
    <property type="entry name" value="CheY-like_superfamily"/>
</dbReference>
<reference evidence="4 5" key="1">
    <citation type="submission" date="2017-05" db="EMBL/GenBank/DDBJ databases">
        <authorList>
            <person name="Varghese N."/>
            <person name="Submissions S."/>
        </authorList>
    </citation>
    <scope>NUCLEOTIDE SEQUENCE [LARGE SCALE GENOMIC DNA]</scope>
    <source>
        <strain evidence="4 5">DSM 21985</strain>
    </source>
</reference>
<dbReference type="EMBL" id="FXTP01000005">
    <property type="protein sequence ID" value="SMO58165.1"/>
    <property type="molecule type" value="Genomic_DNA"/>
</dbReference>
<evidence type="ECO:0000313" key="5">
    <source>
        <dbReference type="Proteomes" id="UP000317557"/>
    </source>
</evidence>
<dbReference type="PANTHER" id="PTHR37299">
    <property type="entry name" value="TRANSCRIPTIONAL REGULATOR-RELATED"/>
    <property type="match status" value="1"/>
</dbReference>
<dbReference type="RefSeq" id="WP_142453932.1">
    <property type="nucleotide sequence ID" value="NZ_FXTP01000005.1"/>
</dbReference>
<evidence type="ECO:0000256" key="1">
    <source>
        <dbReference type="PROSITE-ProRule" id="PRU00169"/>
    </source>
</evidence>
<evidence type="ECO:0000259" key="2">
    <source>
        <dbReference type="PROSITE" id="PS50110"/>
    </source>
</evidence>
<keyword evidence="5" id="KW-1185">Reference proteome</keyword>
<accession>A0A521CFM1</accession>
<dbReference type="PROSITE" id="PS50110">
    <property type="entry name" value="RESPONSE_REGULATORY"/>
    <property type="match status" value="1"/>
</dbReference>
<feature type="modified residue" description="4-aspartylphosphate" evidence="1">
    <location>
        <position position="55"/>
    </location>
</feature>
<dbReference type="SUPFAM" id="SSF52172">
    <property type="entry name" value="CheY-like"/>
    <property type="match status" value="1"/>
</dbReference>
<dbReference type="SMART" id="SM00850">
    <property type="entry name" value="LytTR"/>
    <property type="match status" value="1"/>
</dbReference>
<dbReference type="Pfam" id="PF00072">
    <property type="entry name" value="Response_reg"/>
    <property type="match status" value="1"/>
</dbReference>
<dbReference type="Gene3D" id="2.40.50.1020">
    <property type="entry name" value="LytTr DNA-binding domain"/>
    <property type="match status" value="1"/>
</dbReference>
<evidence type="ECO:0000259" key="3">
    <source>
        <dbReference type="PROSITE" id="PS50930"/>
    </source>
</evidence>
<dbReference type="InterPro" id="IPR001789">
    <property type="entry name" value="Sig_transdc_resp-reg_receiver"/>
</dbReference>
<protein>
    <submittedName>
        <fullName evidence="4">Two component transcriptional regulator, LytTR family</fullName>
    </submittedName>
</protein>
<dbReference type="Gene3D" id="3.40.50.2300">
    <property type="match status" value="1"/>
</dbReference>
<dbReference type="Pfam" id="PF04397">
    <property type="entry name" value="LytTR"/>
    <property type="match status" value="1"/>
</dbReference>
<dbReference type="Proteomes" id="UP000317557">
    <property type="component" value="Unassembled WGS sequence"/>
</dbReference>
<feature type="domain" description="HTH LytTR-type" evidence="3">
    <location>
        <begin position="135"/>
        <end position="233"/>
    </location>
</feature>
<keyword evidence="1" id="KW-0597">Phosphoprotein</keyword>